<sequence>MDAQDFRSFGHQLIDWVADYREGLASRPVMSEAQPGDIRAKFPAHPPQKGGRLDEAVAALDRDVLPGITHWNHPSFFAYFPSNTSYASILADLVIAGLGAQGMSWQTSPAATEVEEVVMDWLRQMVGLGEAFTGVIHDTASTATLTALLSARERASNFSQNGRGLQSGDAPLVVYASDQSHSSIEKAALLAGFGRDHLRLIETDDDHAIRLDLLEAAIAEDVRRGLRPCAVIACIGTTGTTAVDPLAKIADIAARFGLWLHVDAAMAGTAMVLPECRDHWAGIECADSLVFNPHKWMGVGFDFSAYYVRDPEHLIRVMSTNPSYLQTKQDGAVKNYRDWHIQLGRRFRALKLWFHLMDVGVDGVQALVRRDLVNAQWFKDRVDAAADWERLAPVPFQTICLRHVPAALSGDEAALKAHNLELARRVNEGGEAYITPAILKGKQILRVSIGATATERAEVQALWVLLNEAAAASG</sequence>
<accession>A0A8I1GE93</accession>
<keyword evidence="5 7" id="KW-0456">Lyase</keyword>
<dbReference type="GO" id="GO:0008483">
    <property type="term" value="F:transaminase activity"/>
    <property type="evidence" value="ECO:0007669"/>
    <property type="project" value="UniProtKB-KW"/>
</dbReference>
<dbReference type="GO" id="GO:0016831">
    <property type="term" value="F:carboxy-lyase activity"/>
    <property type="evidence" value="ECO:0007669"/>
    <property type="project" value="UniProtKB-KW"/>
</dbReference>
<evidence type="ECO:0000256" key="6">
    <source>
        <dbReference type="PIRSR" id="PIRSR602129-50"/>
    </source>
</evidence>
<evidence type="ECO:0000256" key="4">
    <source>
        <dbReference type="ARBA" id="ARBA00022898"/>
    </source>
</evidence>
<dbReference type="InterPro" id="IPR015424">
    <property type="entry name" value="PyrdxlP-dep_Trfase"/>
</dbReference>
<dbReference type="PANTHER" id="PTHR11999:SF70">
    <property type="entry name" value="MIP05841P"/>
    <property type="match status" value="1"/>
</dbReference>
<dbReference type="GO" id="GO:0006520">
    <property type="term" value="P:amino acid metabolic process"/>
    <property type="evidence" value="ECO:0007669"/>
    <property type="project" value="InterPro"/>
</dbReference>
<dbReference type="PRINTS" id="PR00800">
    <property type="entry name" value="YHDCRBOXLASE"/>
</dbReference>
<evidence type="ECO:0000256" key="1">
    <source>
        <dbReference type="ARBA" id="ARBA00001933"/>
    </source>
</evidence>
<evidence type="ECO:0000313" key="8">
    <source>
        <dbReference type="EMBL" id="MBJ7543349.1"/>
    </source>
</evidence>
<dbReference type="Gene3D" id="1.20.1340.10">
    <property type="entry name" value="dopa decarboxylase, N-terminal domain"/>
    <property type="match status" value="1"/>
</dbReference>
<keyword evidence="3" id="KW-0210">Decarboxylase</keyword>
<dbReference type="GO" id="GO:0030170">
    <property type="term" value="F:pyridoxal phosphate binding"/>
    <property type="evidence" value="ECO:0007669"/>
    <property type="project" value="InterPro"/>
</dbReference>
<evidence type="ECO:0000256" key="7">
    <source>
        <dbReference type="RuleBase" id="RU000382"/>
    </source>
</evidence>
<dbReference type="InterPro" id="IPR002129">
    <property type="entry name" value="PyrdxlP-dep_de-COase"/>
</dbReference>
<dbReference type="GO" id="GO:0019752">
    <property type="term" value="P:carboxylic acid metabolic process"/>
    <property type="evidence" value="ECO:0007669"/>
    <property type="project" value="InterPro"/>
</dbReference>
<comment type="similarity">
    <text evidence="2 7">Belongs to the group II decarboxylase family.</text>
</comment>
<keyword evidence="8" id="KW-0032">Aminotransferase</keyword>
<name>A0A8I1GE93_9HYPH</name>
<gene>
    <name evidence="8" type="ORF">JDN41_07245</name>
</gene>
<dbReference type="InterPro" id="IPR015421">
    <property type="entry name" value="PyrdxlP-dep_Trfase_major"/>
</dbReference>
<evidence type="ECO:0000256" key="2">
    <source>
        <dbReference type="ARBA" id="ARBA00009533"/>
    </source>
</evidence>
<dbReference type="Gene3D" id="3.90.1150.10">
    <property type="entry name" value="Aspartate Aminotransferase, domain 1"/>
    <property type="match status" value="1"/>
</dbReference>
<dbReference type="Pfam" id="PF00282">
    <property type="entry name" value="Pyridoxal_deC"/>
    <property type="match status" value="1"/>
</dbReference>
<dbReference type="AlphaFoldDB" id="A0A8I1GE93"/>
<dbReference type="InterPro" id="IPR010977">
    <property type="entry name" value="Aromatic_deC"/>
</dbReference>
<reference evidence="8 9" key="1">
    <citation type="submission" date="2020-12" db="EMBL/GenBank/DDBJ databases">
        <title>Revised draft genomes of Rhodomicrobium vannielii ATCC 17100 and Rhodomicrobium udaipurense JA643.</title>
        <authorList>
            <person name="Conners E.M."/>
            <person name="Davenport E.J."/>
            <person name="Bose A."/>
        </authorList>
    </citation>
    <scope>NUCLEOTIDE SEQUENCE [LARGE SCALE GENOMIC DNA]</scope>
    <source>
        <strain evidence="8 9">JA643</strain>
    </source>
</reference>
<organism evidence="8 9">
    <name type="scientific">Rhodomicrobium udaipurense</name>
    <dbReference type="NCBI Taxonomy" id="1202716"/>
    <lineage>
        <taxon>Bacteria</taxon>
        <taxon>Pseudomonadati</taxon>
        <taxon>Pseudomonadota</taxon>
        <taxon>Alphaproteobacteria</taxon>
        <taxon>Hyphomicrobiales</taxon>
        <taxon>Hyphomicrobiaceae</taxon>
        <taxon>Rhodomicrobium</taxon>
    </lineage>
</organism>
<keyword evidence="9" id="KW-1185">Reference proteome</keyword>
<dbReference type="EMBL" id="JAEMUK010000013">
    <property type="protein sequence ID" value="MBJ7543349.1"/>
    <property type="molecule type" value="Genomic_DNA"/>
</dbReference>
<dbReference type="SUPFAM" id="SSF53383">
    <property type="entry name" value="PLP-dependent transferases"/>
    <property type="match status" value="1"/>
</dbReference>
<evidence type="ECO:0000256" key="5">
    <source>
        <dbReference type="ARBA" id="ARBA00023239"/>
    </source>
</evidence>
<comment type="caution">
    <text evidence="8">The sequence shown here is derived from an EMBL/GenBank/DDBJ whole genome shotgun (WGS) entry which is preliminary data.</text>
</comment>
<feature type="modified residue" description="N6-(pyridoxal phosphate)lysine" evidence="6">
    <location>
        <position position="295"/>
    </location>
</feature>
<protein>
    <submittedName>
        <fullName evidence="8">Aspartate aminotransferase family protein</fullName>
    </submittedName>
</protein>
<dbReference type="RefSeq" id="WP_037238962.1">
    <property type="nucleotide sequence ID" value="NZ_JAEMUK010000013.1"/>
</dbReference>
<dbReference type="PANTHER" id="PTHR11999">
    <property type="entry name" value="GROUP II PYRIDOXAL-5-PHOSPHATE DECARBOXYLASE"/>
    <property type="match status" value="1"/>
</dbReference>
<keyword evidence="8" id="KW-0808">Transferase</keyword>
<comment type="cofactor">
    <cofactor evidence="1 6 7">
        <name>pyridoxal 5'-phosphate</name>
        <dbReference type="ChEBI" id="CHEBI:597326"/>
    </cofactor>
</comment>
<evidence type="ECO:0000256" key="3">
    <source>
        <dbReference type="ARBA" id="ARBA00022793"/>
    </source>
</evidence>
<evidence type="ECO:0000313" key="9">
    <source>
        <dbReference type="Proteomes" id="UP000623250"/>
    </source>
</evidence>
<dbReference type="InterPro" id="IPR015422">
    <property type="entry name" value="PyrdxlP-dep_Trfase_small"/>
</dbReference>
<dbReference type="GO" id="GO:0005737">
    <property type="term" value="C:cytoplasm"/>
    <property type="evidence" value="ECO:0007669"/>
    <property type="project" value="TreeGrafter"/>
</dbReference>
<keyword evidence="4 6" id="KW-0663">Pyridoxal phosphate</keyword>
<dbReference type="Proteomes" id="UP000623250">
    <property type="component" value="Unassembled WGS sequence"/>
</dbReference>
<proteinExistence type="inferred from homology"/>
<dbReference type="Gene3D" id="3.40.640.10">
    <property type="entry name" value="Type I PLP-dependent aspartate aminotransferase-like (Major domain)"/>
    <property type="match status" value="1"/>
</dbReference>